<dbReference type="OrthoDB" id="66910at2759"/>
<keyword evidence="5" id="KW-1185">Reference proteome</keyword>
<name>A0A485KHF3_9STRA</name>
<dbReference type="AlphaFoldDB" id="A0A485KHF3"/>
<accession>A0A485KHF3</accession>
<dbReference type="EMBL" id="VJMH01002326">
    <property type="protein sequence ID" value="KAF0709188.1"/>
    <property type="molecule type" value="Genomic_DNA"/>
</dbReference>
<feature type="transmembrane region" description="Helical" evidence="2">
    <location>
        <begin position="30"/>
        <end position="50"/>
    </location>
</feature>
<proteinExistence type="predicted"/>
<keyword evidence="2" id="KW-0812">Transmembrane</keyword>
<keyword evidence="2" id="KW-1133">Transmembrane helix</keyword>
<evidence type="ECO:0000313" key="4">
    <source>
        <dbReference type="EMBL" id="VFT83068.1"/>
    </source>
</evidence>
<evidence type="ECO:0000313" key="3">
    <source>
        <dbReference type="EMBL" id="KAF0709188.1"/>
    </source>
</evidence>
<dbReference type="EMBL" id="CAADRA010002328">
    <property type="protein sequence ID" value="VFT83068.1"/>
    <property type="molecule type" value="Genomic_DNA"/>
</dbReference>
<protein>
    <submittedName>
        <fullName evidence="4">Aste57867_6055 protein</fullName>
    </submittedName>
</protein>
<gene>
    <name evidence="4" type="primary">Aste57867_6055</name>
    <name evidence="3" type="ORF">As57867_006041</name>
    <name evidence="4" type="ORF">ASTE57867_6055</name>
</gene>
<evidence type="ECO:0000313" key="5">
    <source>
        <dbReference type="Proteomes" id="UP000332933"/>
    </source>
</evidence>
<reference evidence="3" key="2">
    <citation type="submission" date="2019-06" db="EMBL/GenBank/DDBJ databases">
        <title>Genomics analysis of Aphanomyces spp. identifies a new class of oomycete effector associated with host adaptation.</title>
        <authorList>
            <person name="Gaulin E."/>
        </authorList>
    </citation>
    <scope>NUCLEOTIDE SEQUENCE</scope>
    <source>
        <strain evidence="3">CBS 578.67</strain>
    </source>
</reference>
<organism evidence="4 5">
    <name type="scientific">Aphanomyces stellatus</name>
    <dbReference type="NCBI Taxonomy" id="120398"/>
    <lineage>
        <taxon>Eukaryota</taxon>
        <taxon>Sar</taxon>
        <taxon>Stramenopiles</taxon>
        <taxon>Oomycota</taxon>
        <taxon>Saprolegniomycetes</taxon>
        <taxon>Saprolegniales</taxon>
        <taxon>Verrucalvaceae</taxon>
        <taxon>Aphanomyces</taxon>
    </lineage>
</organism>
<keyword evidence="2" id="KW-0472">Membrane</keyword>
<feature type="transmembrane region" description="Helical" evidence="2">
    <location>
        <begin position="180"/>
        <end position="201"/>
    </location>
</feature>
<feature type="transmembrane region" description="Helical" evidence="2">
    <location>
        <begin position="233"/>
        <end position="253"/>
    </location>
</feature>
<reference evidence="4 5" key="1">
    <citation type="submission" date="2019-03" db="EMBL/GenBank/DDBJ databases">
        <authorList>
            <person name="Gaulin E."/>
            <person name="Dumas B."/>
        </authorList>
    </citation>
    <scope>NUCLEOTIDE SEQUENCE [LARGE SCALE GENOMIC DNA]</scope>
    <source>
        <strain evidence="4">CBS 568.67</strain>
    </source>
</reference>
<evidence type="ECO:0000256" key="2">
    <source>
        <dbReference type="SAM" id="Phobius"/>
    </source>
</evidence>
<feature type="region of interest" description="Disordered" evidence="1">
    <location>
        <begin position="321"/>
        <end position="343"/>
    </location>
</feature>
<evidence type="ECO:0000256" key="1">
    <source>
        <dbReference type="SAM" id="MobiDB-lite"/>
    </source>
</evidence>
<dbReference type="Proteomes" id="UP000332933">
    <property type="component" value="Unassembled WGS sequence"/>
</dbReference>
<sequence>MEGTASDDASSSPSSYIVTFATYAHPHPAFAWWKLAFRVALTLYILRVAYRAYFRPYHQLLVNLRQVGLPPAAVLVDDDDAGVIPTNASIKYPKLVVVMGDPTYFVISHPLVAMVLIVDFWLSTQNFAVATSYVSQVTEWWPFLRGCVYGSKAGWFAYGTMWCASILVKRRHWEHKVASVDAGILGIAVVIYAGPLFYLLANTELSALFHIIWSIWVPPSDQMTTIETLPGGLSAVFLVGSFPLAYSLALVWFTRESEARPWKPFAGSRAKDRRDATAIPPIDFASFGHNDIKVKLLWLGLSTCLGWKKRRHWWRRHNVNEASRDSTTSSSPPPSSLMPSSTKATGGNLHRVFHQDVRYKALPLFSLRAADCFVIGYDANGDMAITMRLSHLGGLDRRVGDMDCSAIRLCPIEHDQSSVGTLNHRRCVGTNAIGPEDLTMAKCLWLHFGAKNSTRPRTKSVCSSPTRYKPMRMG</sequence>